<evidence type="ECO:0000313" key="3">
    <source>
        <dbReference type="EMBL" id="KAB2810988.1"/>
    </source>
</evidence>
<accession>A0A7J5DYK7</accession>
<evidence type="ECO:0000256" key="2">
    <source>
        <dbReference type="SAM" id="Phobius"/>
    </source>
</evidence>
<keyword evidence="2" id="KW-0812">Transmembrane</keyword>
<keyword evidence="2" id="KW-0472">Membrane</keyword>
<feature type="region of interest" description="Disordered" evidence="1">
    <location>
        <begin position="73"/>
        <end position="95"/>
    </location>
</feature>
<dbReference type="AlphaFoldDB" id="A0A7J5DYK7"/>
<comment type="caution">
    <text evidence="3">The sequence shown here is derived from an EMBL/GenBank/DDBJ whole genome shotgun (WGS) entry which is preliminary data.</text>
</comment>
<evidence type="ECO:0000256" key="1">
    <source>
        <dbReference type="SAM" id="MobiDB-lite"/>
    </source>
</evidence>
<proteinExistence type="predicted"/>
<evidence type="ECO:0008006" key="5">
    <source>
        <dbReference type="Google" id="ProtNLM"/>
    </source>
</evidence>
<name>A0A7J5DYK7_NOCSI</name>
<reference evidence="3 4" key="1">
    <citation type="submission" date="2019-09" db="EMBL/GenBank/DDBJ databases">
        <title>Pimelobacter sp. isolated from Paulinella.</title>
        <authorList>
            <person name="Jeong S.E."/>
        </authorList>
    </citation>
    <scope>NUCLEOTIDE SEQUENCE [LARGE SCALE GENOMIC DNA]</scope>
    <source>
        <strain evidence="3 4">Pch-N</strain>
    </source>
</reference>
<feature type="transmembrane region" description="Helical" evidence="2">
    <location>
        <begin position="38"/>
        <end position="64"/>
    </location>
</feature>
<sequence>MSPKMKDRHLLGAGAAACAVCCAPPLLALLGIAGAGIAATAATIAFAGLAFGLVVLAATLLGVLAQGRRAATSTDACSGDGPVEVTISTRRPDAL</sequence>
<keyword evidence="2" id="KW-1133">Transmembrane helix</keyword>
<evidence type="ECO:0000313" key="4">
    <source>
        <dbReference type="Proteomes" id="UP000449906"/>
    </source>
</evidence>
<dbReference type="EMBL" id="WBVM01000001">
    <property type="protein sequence ID" value="KAB2810988.1"/>
    <property type="molecule type" value="Genomic_DNA"/>
</dbReference>
<gene>
    <name evidence="3" type="ORF">F9L07_03370</name>
</gene>
<dbReference type="Proteomes" id="UP000449906">
    <property type="component" value="Unassembled WGS sequence"/>
</dbReference>
<organism evidence="3 4">
    <name type="scientific">Nocardioides simplex</name>
    <name type="common">Arthrobacter simplex</name>
    <dbReference type="NCBI Taxonomy" id="2045"/>
    <lineage>
        <taxon>Bacteria</taxon>
        <taxon>Bacillati</taxon>
        <taxon>Actinomycetota</taxon>
        <taxon>Actinomycetes</taxon>
        <taxon>Propionibacteriales</taxon>
        <taxon>Nocardioidaceae</taxon>
        <taxon>Pimelobacter</taxon>
    </lineage>
</organism>
<protein>
    <recommendedName>
        <fullName evidence="5">Mercuric ion transport protein</fullName>
    </recommendedName>
</protein>